<comment type="caution">
    <text evidence="2">The sequence shown here is derived from an EMBL/GenBank/DDBJ whole genome shotgun (WGS) entry which is preliminary data.</text>
</comment>
<evidence type="ECO:0000313" key="2">
    <source>
        <dbReference type="EMBL" id="KAA0876281.1"/>
    </source>
</evidence>
<feature type="domain" description="Metallo-beta-lactamase" evidence="1">
    <location>
        <begin position="15"/>
        <end position="198"/>
    </location>
</feature>
<accession>A0A5A9WA35</accession>
<dbReference type="InterPro" id="IPR000396">
    <property type="entry name" value="Pdiesterase2"/>
</dbReference>
<dbReference type="CDD" id="cd07735">
    <property type="entry name" value="class_II_PDE_MBL-fold"/>
    <property type="match status" value="1"/>
</dbReference>
<proteinExistence type="predicted"/>
<dbReference type="PANTHER" id="PTHR28283:SF1">
    <property type="entry name" value="3',5'-CYCLIC-NUCLEOTIDE PHOSPHODIESTERASE 1"/>
    <property type="match status" value="1"/>
</dbReference>
<evidence type="ECO:0000259" key="1">
    <source>
        <dbReference type="SMART" id="SM00849"/>
    </source>
</evidence>
<dbReference type="RefSeq" id="WP_149389531.1">
    <property type="nucleotide sequence ID" value="NZ_SMRS01000001.1"/>
</dbReference>
<dbReference type="GO" id="GO:0047555">
    <property type="term" value="F:3',5'-cyclic-GMP phosphodiesterase activity"/>
    <property type="evidence" value="ECO:0007669"/>
    <property type="project" value="TreeGrafter"/>
</dbReference>
<evidence type="ECO:0000313" key="3">
    <source>
        <dbReference type="Proteomes" id="UP000325302"/>
    </source>
</evidence>
<reference evidence="2 3" key="1">
    <citation type="submission" date="2019-03" db="EMBL/GenBank/DDBJ databases">
        <title>Nitrincola sp. nov. isolated from an Indian soda lake.</title>
        <authorList>
            <person name="Joshi A."/>
            <person name="Thite S.V."/>
            <person name="Joseph N."/>
            <person name="Dhotre D."/>
            <person name="Moorthy M."/>
            <person name="Shouche Y.S."/>
        </authorList>
    </citation>
    <scope>NUCLEOTIDE SEQUENCE [LARGE SCALE GENOMIC DNA]</scope>
    <source>
        <strain evidence="2 3">MEB193</strain>
    </source>
</reference>
<dbReference type="SUPFAM" id="SSF56281">
    <property type="entry name" value="Metallo-hydrolase/oxidoreductase"/>
    <property type="match status" value="1"/>
</dbReference>
<dbReference type="InterPro" id="IPR001279">
    <property type="entry name" value="Metallo-B-lactamas"/>
</dbReference>
<dbReference type="PRINTS" id="PR00388">
    <property type="entry name" value="PDIESTERASE2"/>
</dbReference>
<dbReference type="EMBL" id="SMRS01000001">
    <property type="protein sequence ID" value="KAA0876281.1"/>
    <property type="molecule type" value="Genomic_DNA"/>
</dbReference>
<protein>
    <submittedName>
        <fullName evidence="2">3',5'-cyclic-nucleotide phosphodiesterase</fullName>
    </submittedName>
</protein>
<dbReference type="Gene3D" id="3.60.15.10">
    <property type="entry name" value="Ribonuclease Z/Hydroxyacylglutathione hydrolase-like"/>
    <property type="match status" value="1"/>
</dbReference>
<dbReference type="OrthoDB" id="9803916at2"/>
<gene>
    <name evidence="2" type="ORF">E1H14_00670</name>
</gene>
<dbReference type="GO" id="GO:1902660">
    <property type="term" value="P:negative regulation of glucose mediated signaling pathway"/>
    <property type="evidence" value="ECO:0007669"/>
    <property type="project" value="TreeGrafter"/>
</dbReference>
<dbReference type="SMART" id="SM00849">
    <property type="entry name" value="Lactamase_B"/>
    <property type="match status" value="1"/>
</dbReference>
<dbReference type="PANTHER" id="PTHR28283">
    <property type="entry name" value="3',5'-CYCLIC-NUCLEOTIDE PHOSPHODIESTERASE 1"/>
    <property type="match status" value="1"/>
</dbReference>
<dbReference type="Proteomes" id="UP000325302">
    <property type="component" value="Unassembled WGS sequence"/>
</dbReference>
<keyword evidence="3" id="KW-1185">Reference proteome</keyword>
<name>A0A5A9WA35_9GAMM</name>
<dbReference type="AlphaFoldDB" id="A0A5A9WA35"/>
<sequence length="255" mass="28838">MKIEVLGCSGGIGPTHYTTCLRINESILIDAGSGLSNLLPEQYTSIKNIFLTHSHLDHICCLPMFLDGLLDYHTPPIQIHGLPETLNSLKQHIFNWQIWPDFSVIPSQQKPLMRYQALQLGDRYEIDNLFITPVLAKHTVDACGYLLEEKGKRVLFTGDTLYDQHYIDMLNSNLPLDLLIIECAFPNSMDDIATQAGHLTPKTLHQLIAQLSLPPKEVRISHIKPSASKIILSELKAQKHESEFRILETHEKISL</sequence>
<dbReference type="InterPro" id="IPR036866">
    <property type="entry name" value="RibonucZ/Hydroxyglut_hydro"/>
</dbReference>
<dbReference type="GO" id="GO:0006198">
    <property type="term" value="P:cAMP catabolic process"/>
    <property type="evidence" value="ECO:0007669"/>
    <property type="project" value="InterPro"/>
</dbReference>
<dbReference type="Pfam" id="PF12706">
    <property type="entry name" value="Lactamase_B_2"/>
    <property type="match status" value="1"/>
</dbReference>
<organism evidence="2 3">
    <name type="scientific">Nitrincola tapanii</name>
    <dbReference type="NCBI Taxonomy" id="1708751"/>
    <lineage>
        <taxon>Bacteria</taxon>
        <taxon>Pseudomonadati</taxon>
        <taxon>Pseudomonadota</taxon>
        <taxon>Gammaproteobacteria</taxon>
        <taxon>Oceanospirillales</taxon>
        <taxon>Oceanospirillaceae</taxon>
        <taxon>Nitrincola</taxon>
    </lineage>
</organism>
<dbReference type="GO" id="GO:0004115">
    <property type="term" value="F:3',5'-cyclic-AMP phosphodiesterase activity"/>
    <property type="evidence" value="ECO:0007669"/>
    <property type="project" value="InterPro"/>
</dbReference>